<dbReference type="EMBL" id="JAVDTF010000004">
    <property type="protein sequence ID" value="MDR6785330.1"/>
    <property type="molecule type" value="Genomic_DNA"/>
</dbReference>
<dbReference type="Proteomes" id="UP001246858">
    <property type="component" value="Unassembled WGS sequence"/>
</dbReference>
<evidence type="ECO:0000313" key="1">
    <source>
        <dbReference type="EMBL" id="MDR6785330.1"/>
    </source>
</evidence>
<comment type="caution">
    <text evidence="1">The sequence shown here is derived from an EMBL/GenBank/DDBJ whole genome shotgun (WGS) entry which is preliminary data.</text>
</comment>
<keyword evidence="2" id="KW-1185">Reference proteome</keyword>
<accession>A0ACC6L1M8</accession>
<reference evidence="1" key="1">
    <citation type="submission" date="2023-07" db="EMBL/GenBank/DDBJ databases">
        <title>Sorghum-associated microbial communities from plants grown in Nebraska, USA.</title>
        <authorList>
            <person name="Schachtman D."/>
        </authorList>
    </citation>
    <scope>NUCLEOTIDE SEQUENCE</scope>
    <source>
        <strain evidence="1">2697</strain>
    </source>
</reference>
<gene>
    <name evidence="1" type="ORF">J2X78_003915</name>
</gene>
<proteinExistence type="predicted"/>
<protein>
    <submittedName>
        <fullName evidence="1">DNA-binding LytR/AlgR family response regulator</fullName>
    </submittedName>
</protein>
<evidence type="ECO:0000313" key="2">
    <source>
        <dbReference type="Proteomes" id="UP001246858"/>
    </source>
</evidence>
<keyword evidence="1" id="KW-0238">DNA-binding</keyword>
<sequence>MMGTLSCIVVDDSYLDRIAVETALKPFSHIRLLGSYENAAAALESIGTNKPDLLFLDVDMPDVSGLQLFKSIYGCVPLCVVISSHPEYALECFELKIFDYILKPLETERFNACVSRLDDFLSLREKARSYDVLFDSEQIVFKEGHTTVRLQASEVIYLEAFGDYTKIVTEKRTYLTLATLSVFLESLPAGKFMRIHRSYVIAINKVQCFHVKQIDMGAGMLPVGKTYLSQARSAFKFN</sequence>
<name>A0ACC6L1M8_9SPHI</name>
<organism evidence="1 2">
    <name type="scientific">Pedobacter africanus</name>
    <dbReference type="NCBI Taxonomy" id="151894"/>
    <lineage>
        <taxon>Bacteria</taxon>
        <taxon>Pseudomonadati</taxon>
        <taxon>Bacteroidota</taxon>
        <taxon>Sphingobacteriia</taxon>
        <taxon>Sphingobacteriales</taxon>
        <taxon>Sphingobacteriaceae</taxon>
        <taxon>Pedobacter</taxon>
    </lineage>
</organism>